<keyword evidence="5" id="KW-0313">Glucose metabolism</keyword>
<evidence type="ECO:0000259" key="11">
    <source>
        <dbReference type="Pfam" id="PF02878"/>
    </source>
</evidence>
<dbReference type="FunFam" id="3.40.120.10:FF:000035">
    <property type="entry name" value="Pgm3p"/>
    <property type="match status" value="1"/>
</dbReference>
<evidence type="ECO:0000256" key="8">
    <source>
        <dbReference type="ARBA" id="ARBA00022842"/>
    </source>
</evidence>
<dbReference type="GO" id="GO:0000287">
    <property type="term" value="F:magnesium ion binding"/>
    <property type="evidence" value="ECO:0007669"/>
    <property type="project" value="InterPro"/>
</dbReference>
<dbReference type="Pfam" id="PF02879">
    <property type="entry name" value="PGM_PMM_II"/>
    <property type="match status" value="1"/>
</dbReference>
<name>W8BMU0_CERCA</name>
<evidence type="ECO:0000259" key="13">
    <source>
        <dbReference type="Pfam" id="PF02880"/>
    </source>
</evidence>
<dbReference type="FunFam" id="3.40.120.10:FF:000017">
    <property type="entry name" value="glucose 1,6-bisphosphate synthase"/>
    <property type="match status" value="1"/>
</dbReference>
<dbReference type="InterPro" id="IPR016055">
    <property type="entry name" value="A-D-PHexomutase_a/b/a-I/II/III"/>
</dbReference>
<reference evidence="14" key="2">
    <citation type="journal article" date="2014" name="BMC Genomics">
        <title>A genomic perspective to assessing quality of mass-reared SIT flies used in Mediterranean fruit fly (Ceratitis capitata) eradication in California.</title>
        <authorList>
            <person name="Calla B."/>
            <person name="Hall B."/>
            <person name="Hou S."/>
            <person name="Geib S.M."/>
        </authorList>
    </citation>
    <scope>NUCLEOTIDE SEQUENCE</scope>
</reference>
<comment type="subcellular location">
    <subcellularLocation>
        <location evidence="2">Cytoplasm</location>
    </subcellularLocation>
</comment>
<keyword evidence="9" id="KW-0413">Isomerase</keyword>
<keyword evidence="8" id="KW-0460">Magnesium</keyword>
<feature type="domain" description="Alpha-D-phosphohexomutase alpha/beta/alpha" evidence="12">
    <location>
        <begin position="215"/>
        <end position="322"/>
    </location>
</feature>
<dbReference type="SUPFAM" id="SSF55957">
    <property type="entry name" value="Phosphoglucomutase, C-terminal domain"/>
    <property type="match status" value="1"/>
</dbReference>
<comment type="similarity">
    <text evidence="3">Belongs to the phosphohexose mutase family.</text>
</comment>
<comment type="cofactor">
    <cofactor evidence="1">
        <name>Mg(2+)</name>
        <dbReference type="ChEBI" id="CHEBI:18420"/>
    </cofactor>
</comment>
<evidence type="ECO:0000259" key="12">
    <source>
        <dbReference type="Pfam" id="PF02879"/>
    </source>
</evidence>
<dbReference type="OrthoDB" id="8300170at2759"/>
<evidence type="ECO:0000256" key="1">
    <source>
        <dbReference type="ARBA" id="ARBA00001946"/>
    </source>
</evidence>
<dbReference type="Gene3D" id="3.40.120.10">
    <property type="entry name" value="Alpha-D-Glucose-1,6-Bisphosphate, subunit A, domain 3"/>
    <property type="match status" value="3"/>
</dbReference>
<dbReference type="GO" id="GO:0006166">
    <property type="term" value="P:purine ribonucleoside salvage"/>
    <property type="evidence" value="ECO:0007669"/>
    <property type="project" value="TreeGrafter"/>
</dbReference>
<reference evidence="14" key="1">
    <citation type="submission" date="2013-07" db="EMBL/GenBank/DDBJ databases">
        <authorList>
            <person name="Geib S."/>
        </authorList>
    </citation>
    <scope>NUCLEOTIDE SEQUENCE</scope>
</reference>
<dbReference type="AlphaFoldDB" id="W8BMU0"/>
<dbReference type="EMBL" id="GAMC01008232">
    <property type="protein sequence ID" value="JAB98323.1"/>
    <property type="molecule type" value="mRNA"/>
</dbReference>
<dbReference type="InterPro" id="IPR005845">
    <property type="entry name" value="A-D-PHexomutase_a/b/a-II"/>
</dbReference>
<keyword evidence="10" id="KW-0119">Carbohydrate metabolism</keyword>
<dbReference type="SUPFAM" id="SSF53738">
    <property type="entry name" value="Phosphoglucomutase, first 3 domains"/>
    <property type="match status" value="3"/>
</dbReference>
<dbReference type="GO" id="GO:0008973">
    <property type="term" value="F:phosphopentomutase activity"/>
    <property type="evidence" value="ECO:0007669"/>
    <property type="project" value="TreeGrafter"/>
</dbReference>
<dbReference type="GO" id="GO:0005634">
    <property type="term" value="C:nucleus"/>
    <property type="evidence" value="ECO:0007669"/>
    <property type="project" value="TreeGrafter"/>
</dbReference>
<dbReference type="Pfam" id="PF02880">
    <property type="entry name" value="PGM_PMM_III"/>
    <property type="match status" value="1"/>
</dbReference>
<gene>
    <name evidence="14" type="primary">PGM2</name>
</gene>
<keyword evidence="4" id="KW-0963">Cytoplasm</keyword>
<organism evidence="14">
    <name type="scientific">Ceratitis capitata</name>
    <name type="common">Mediterranean fruit fly</name>
    <name type="synonym">Tephritis capitata</name>
    <dbReference type="NCBI Taxonomy" id="7213"/>
    <lineage>
        <taxon>Eukaryota</taxon>
        <taxon>Metazoa</taxon>
        <taxon>Ecdysozoa</taxon>
        <taxon>Arthropoda</taxon>
        <taxon>Hexapoda</taxon>
        <taxon>Insecta</taxon>
        <taxon>Pterygota</taxon>
        <taxon>Neoptera</taxon>
        <taxon>Endopterygota</taxon>
        <taxon>Diptera</taxon>
        <taxon>Brachycera</taxon>
        <taxon>Muscomorpha</taxon>
        <taxon>Tephritoidea</taxon>
        <taxon>Tephritidae</taxon>
        <taxon>Ceratitis</taxon>
        <taxon>Ceratitis</taxon>
    </lineage>
</organism>
<evidence type="ECO:0000256" key="9">
    <source>
        <dbReference type="ARBA" id="ARBA00023235"/>
    </source>
</evidence>
<keyword evidence="7" id="KW-0479">Metal-binding</keyword>
<evidence type="ECO:0000256" key="6">
    <source>
        <dbReference type="ARBA" id="ARBA00022553"/>
    </source>
</evidence>
<dbReference type="CDD" id="cd05799">
    <property type="entry name" value="PGM2"/>
    <property type="match status" value="1"/>
</dbReference>
<feature type="domain" description="Alpha-D-phosphohexomutase alpha/beta/alpha" evidence="11">
    <location>
        <begin position="46"/>
        <end position="185"/>
    </location>
</feature>
<evidence type="ECO:0000256" key="3">
    <source>
        <dbReference type="ARBA" id="ARBA00010231"/>
    </source>
</evidence>
<evidence type="ECO:0000256" key="7">
    <source>
        <dbReference type="ARBA" id="ARBA00022723"/>
    </source>
</evidence>
<evidence type="ECO:0000256" key="5">
    <source>
        <dbReference type="ARBA" id="ARBA00022526"/>
    </source>
</evidence>
<evidence type="ECO:0000256" key="10">
    <source>
        <dbReference type="ARBA" id="ARBA00023277"/>
    </source>
</evidence>
<keyword evidence="6" id="KW-0597">Phosphoprotein</keyword>
<sequence length="604" mass="67706">MASPQLREAIDQWLKWDQCQKTNAEIKELDKAGDWKRLGELLNTRLAFGTAGLRGKMRAGFNGMNDLVIAQTAQGLSKYMAELFSENERKNRGIVFGYDGRHNSKRFAELSANVFLRAGYKVYLYKRLVATPLIPYTIRHFNCLGGVMVTASHNPKDDNGYKVYWSNGAQIITPHDKNIQKAIIANLEPWAGTWDTEKLYESELLIDPKEAITVYVDKVCETVPLSIIEINSKSDLRLVYSAMHGVGYPFIQDSFEAIKLQPVIAVEEQKDADPEFPTVVFPNPEEGKSALELSIKKADSSGCSIILANDPDADRLALATKNANSGKWKVYTGNEIGALLGWWAIHLYKQTHPEGDLSNCYMLASTVSSKILRAFAEKEGLHFIETLTGFKWMGNEAVKLMSNGKTVLFAFEEAIGFMFSTNVLDKDGISAACHLASMACYLQAKEHISLDEKLQKIYEEYGFHYTITSYYFCYEAPVIKKIFERLRNFKGEDKTYPVGILDGKFKIKHIRDLTNGVDTAQPDGKAILPVSASSQMITFTFENGLVITLRTSGTEPKIKYYAEMCAKPGQTDFDGLINTTNEMVTAIVQEYLQPKENNLTAKSD</sequence>
<proteinExistence type="evidence at transcript level"/>
<dbReference type="GO" id="GO:0006006">
    <property type="term" value="P:glucose metabolic process"/>
    <property type="evidence" value="ECO:0007669"/>
    <property type="project" value="UniProtKB-KW"/>
</dbReference>
<dbReference type="InterPro" id="IPR005846">
    <property type="entry name" value="A-D-PHexomutase_a/b/a-III"/>
</dbReference>
<dbReference type="InterPro" id="IPR036900">
    <property type="entry name" value="A-D-PHexomutase_C_sf"/>
</dbReference>
<dbReference type="GO" id="GO:0005737">
    <property type="term" value="C:cytoplasm"/>
    <property type="evidence" value="ECO:0007669"/>
    <property type="project" value="UniProtKB-SubCell"/>
</dbReference>
<protein>
    <submittedName>
        <fullName evidence="14">Phosphoglucomutase-2</fullName>
    </submittedName>
</protein>
<evidence type="ECO:0000313" key="14">
    <source>
        <dbReference type="EMBL" id="JAB98323.1"/>
    </source>
</evidence>
<dbReference type="PROSITE" id="PS00710">
    <property type="entry name" value="PGM_PMM"/>
    <property type="match status" value="1"/>
</dbReference>
<dbReference type="InterPro" id="IPR005844">
    <property type="entry name" value="A-D-PHexomutase_a/b/a-I"/>
</dbReference>
<feature type="domain" description="Alpha-D-phosphohexomutase alpha/beta/alpha" evidence="13">
    <location>
        <begin position="334"/>
        <end position="461"/>
    </location>
</feature>
<dbReference type="PANTHER" id="PTHR45745:SF1">
    <property type="entry name" value="PHOSPHOGLUCOMUTASE 2B-RELATED"/>
    <property type="match status" value="1"/>
</dbReference>
<evidence type="ECO:0000256" key="4">
    <source>
        <dbReference type="ARBA" id="ARBA00022490"/>
    </source>
</evidence>
<evidence type="ECO:0000256" key="2">
    <source>
        <dbReference type="ARBA" id="ARBA00004496"/>
    </source>
</evidence>
<dbReference type="InterPro" id="IPR016066">
    <property type="entry name" value="A-D-PHexomutase_CS"/>
</dbReference>
<dbReference type="Pfam" id="PF02878">
    <property type="entry name" value="PGM_PMM_I"/>
    <property type="match status" value="1"/>
</dbReference>
<dbReference type="PRINTS" id="PR00509">
    <property type="entry name" value="PGMPMM"/>
</dbReference>
<dbReference type="InterPro" id="IPR005841">
    <property type="entry name" value="Alpha-D-phosphohexomutase_SF"/>
</dbReference>
<dbReference type="KEGG" id="ccat:101455901"/>
<dbReference type="PANTHER" id="PTHR45745">
    <property type="entry name" value="PHOSPHOMANNOMUTASE 45A"/>
    <property type="match status" value="1"/>
</dbReference>
<accession>W8BMU0</accession>